<dbReference type="PANTHER" id="PTHR33172">
    <property type="entry name" value="OS08G0516900 PROTEIN"/>
    <property type="match status" value="1"/>
</dbReference>
<dbReference type="EMBL" id="WRXP01001504">
    <property type="protein sequence ID" value="KAF1002272.1"/>
    <property type="molecule type" value="Genomic_DNA"/>
</dbReference>
<evidence type="ECO:0000313" key="6">
    <source>
        <dbReference type="Proteomes" id="UP000593563"/>
    </source>
</evidence>
<feature type="transmembrane region" description="Helical" evidence="4">
    <location>
        <begin position="29"/>
        <end position="50"/>
    </location>
</feature>
<name>A0A6L5BCA8_APIGR</name>
<dbReference type="AlphaFoldDB" id="A0A6L5BCA8"/>
<evidence type="ECO:0000256" key="3">
    <source>
        <dbReference type="SAM" id="MobiDB-lite"/>
    </source>
</evidence>
<comment type="caution">
    <text evidence="5">The sequence shown here is derived from an EMBL/GenBank/DDBJ whole genome shotgun (WGS) entry which is preliminary data.</text>
</comment>
<evidence type="ECO:0000256" key="4">
    <source>
        <dbReference type="SAM" id="Phobius"/>
    </source>
</evidence>
<keyword evidence="6" id="KW-1185">Reference proteome</keyword>
<reference evidence="5" key="1">
    <citation type="submission" date="2020-01" db="EMBL/GenBank/DDBJ databases">
        <title>The Celery Genome Sequence Reveals Sequential Paleo-tetraploidization, Resistance Gene Elimination, Karyotype Evolution, and Functional Innovation in Apiales.</title>
        <authorList>
            <person name="Song X."/>
        </authorList>
    </citation>
    <scope>NUCLEOTIDE SEQUENCE</scope>
    <source>
        <tissue evidence="5">Leaf</tissue>
    </source>
</reference>
<keyword evidence="2" id="KW-0539">Nucleus</keyword>
<feature type="region of interest" description="Disordered" evidence="3">
    <location>
        <begin position="96"/>
        <end position="115"/>
    </location>
</feature>
<comment type="subcellular location">
    <subcellularLocation>
        <location evidence="1">Nucleus</location>
    </subcellularLocation>
</comment>
<keyword evidence="4" id="KW-0812">Transmembrane</keyword>
<dbReference type="InterPro" id="IPR051992">
    <property type="entry name" value="OxStress_Response_Reg"/>
</dbReference>
<evidence type="ECO:0000256" key="2">
    <source>
        <dbReference type="ARBA" id="ARBA00023242"/>
    </source>
</evidence>
<organism evidence="5 6">
    <name type="scientific">Apium graveolens</name>
    <name type="common">Celery</name>
    <dbReference type="NCBI Taxonomy" id="4045"/>
    <lineage>
        <taxon>Eukaryota</taxon>
        <taxon>Viridiplantae</taxon>
        <taxon>Streptophyta</taxon>
        <taxon>Embryophyta</taxon>
        <taxon>Tracheophyta</taxon>
        <taxon>Spermatophyta</taxon>
        <taxon>Magnoliopsida</taxon>
        <taxon>eudicotyledons</taxon>
        <taxon>Gunneridae</taxon>
        <taxon>Pentapetalae</taxon>
        <taxon>asterids</taxon>
        <taxon>campanulids</taxon>
        <taxon>Apiales</taxon>
        <taxon>Apiaceae</taxon>
        <taxon>Apioideae</taxon>
        <taxon>apioid superclade</taxon>
        <taxon>Apieae</taxon>
        <taxon>Apium</taxon>
    </lineage>
</organism>
<keyword evidence="4" id="KW-0472">Membrane</keyword>
<dbReference type="GO" id="GO:0005634">
    <property type="term" value="C:nucleus"/>
    <property type="evidence" value="ECO:0007669"/>
    <property type="project" value="UniProtKB-SubCell"/>
</dbReference>
<dbReference type="Proteomes" id="UP000593563">
    <property type="component" value="Unassembled WGS sequence"/>
</dbReference>
<proteinExistence type="predicted"/>
<sequence>MQGIFSTPSSHHLLQVFKEVSENIKFTTVYTFLLNYLFIFLSISLYIMVLPMDNSQGRRQFFQDYPCSQQLVFSSDLKEKDKSFVIMEGEIYDANSSRNESTSSSSTSIGEDSSALNGSLTSLDTEDDASSASANSSGSLCDLTDLVPQLPIKKGLSKFYQGKSQSYTSLSRVKSIEDLPKKESPYNNKRKLMKSSKSYAGGLNNYKSLTLPKPVISKNISRGYGSSSFTDLKKSYLSNCNHAPVDYNTKEQMI</sequence>
<keyword evidence="4" id="KW-1133">Transmembrane helix</keyword>
<dbReference type="GO" id="GO:0006950">
    <property type="term" value="P:response to stress"/>
    <property type="evidence" value="ECO:0007669"/>
    <property type="project" value="UniProtKB-ARBA"/>
</dbReference>
<protein>
    <submittedName>
        <fullName evidence="5">Uncharacterized protein</fullName>
    </submittedName>
</protein>
<evidence type="ECO:0000256" key="1">
    <source>
        <dbReference type="ARBA" id="ARBA00004123"/>
    </source>
</evidence>
<gene>
    <name evidence="5" type="ORF">AG4045_002336</name>
</gene>
<evidence type="ECO:0000313" key="5">
    <source>
        <dbReference type="EMBL" id="KAF1002272.1"/>
    </source>
</evidence>
<dbReference type="PANTHER" id="PTHR33172:SF99">
    <property type="entry name" value="COLD INDUCED PROTEIN-LIKE"/>
    <property type="match status" value="1"/>
</dbReference>
<accession>A0A6L5BCA8</accession>